<evidence type="ECO:0000256" key="1">
    <source>
        <dbReference type="SAM" id="Phobius"/>
    </source>
</evidence>
<evidence type="ECO:0000313" key="2">
    <source>
        <dbReference type="EMBL" id="KWZ79666.1"/>
    </source>
</evidence>
<evidence type="ECO:0000313" key="4">
    <source>
        <dbReference type="Proteomes" id="UP000070376"/>
    </source>
</evidence>
<reference evidence="3" key="3">
    <citation type="submission" date="2023-06" db="EMBL/GenBank/DDBJ databases">
        <title>Probiogenomic evaluation and L lactic producing Weizmannia coaggulans BKMTCR2-2 from tree bark.</title>
        <authorList>
            <person name="Mahittikon J."/>
            <person name="Tanasupawat S."/>
        </authorList>
    </citation>
    <scope>NUCLEOTIDE SEQUENCE</scope>
    <source>
        <strain evidence="3">BKMTCR2-2</strain>
    </source>
</reference>
<name>A0A133KJJ3_HEYCO</name>
<evidence type="ECO:0000313" key="3">
    <source>
        <dbReference type="EMBL" id="MDL5041969.1"/>
    </source>
</evidence>
<feature type="transmembrane region" description="Helical" evidence="1">
    <location>
        <begin position="23"/>
        <end position="45"/>
    </location>
</feature>
<sequence>MIQKEIEKSSQEQDIKEKPHLHFFRDTSLTIGLVTLMGYLVAYNYQKGFRDFYKIDDTFINDINLTQVIISIAGILGVSATFFNLYPLIEGLLTLDKQNKKLLNTRYIIKYWVIIPLLIVGLLWIYLEFPGFSLIYISSIYYLIVALPVLISSFFNEGKNYAEKFRNNITNPEYTFKDVAKFNILESTKGFIIGLFAAFILLGLLANLIGYSKAAKKDEYYILKHKNENYIVIGNYNGNLIIAPFDKDKNLIVSSFQIIESKSTLDKPLKLSVIKLKDSPKVECASEK</sequence>
<dbReference type="Proteomes" id="UP001223084">
    <property type="component" value="Unassembled WGS sequence"/>
</dbReference>
<dbReference type="Proteomes" id="UP000070376">
    <property type="component" value="Unassembled WGS sequence"/>
</dbReference>
<keyword evidence="1" id="KW-0472">Membrane</keyword>
<keyword evidence="1" id="KW-0812">Transmembrane</keyword>
<gene>
    <name evidence="2" type="ORF">HMPREF3213_02549</name>
    <name evidence="3" type="ORF">QN341_13210</name>
</gene>
<organism evidence="2 4">
    <name type="scientific">Heyndrickxia coagulans</name>
    <name type="common">Weizmannia coagulans</name>
    <dbReference type="NCBI Taxonomy" id="1398"/>
    <lineage>
        <taxon>Bacteria</taxon>
        <taxon>Bacillati</taxon>
        <taxon>Bacillota</taxon>
        <taxon>Bacilli</taxon>
        <taxon>Bacillales</taxon>
        <taxon>Bacillaceae</taxon>
        <taxon>Heyndrickxia</taxon>
    </lineage>
</organism>
<dbReference type="AlphaFoldDB" id="A0A133KJJ3"/>
<protein>
    <submittedName>
        <fullName evidence="2">Uncharacterized protein</fullName>
    </submittedName>
</protein>
<dbReference type="RefSeq" id="WP_061086999.1">
    <property type="nucleotide sequence ID" value="NZ_CP091131.1"/>
</dbReference>
<feature type="transmembrane region" description="Helical" evidence="1">
    <location>
        <begin position="107"/>
        <end position="127"/>
    </location>
</feature>
<dbReference type="EMBL" id="LRPN01000114">
    <property type="protein sequence ID" value="KWZ79666.1"/>
    <property type="molecule type" value="Genomic_DNA"/>
</dbReference>
<reference evidence="4" key="1">
    <citation type="submission" date="2016-01" db="EMBL/GenBank/DDBJ databases">
        <authorList>
            <person name="Mitreva M."/>
            <person name="Pepin K.H."/>
            <person name="Mihindukulasuriya K.A."/>
            <person name="Fulton R."/>
            <person name="Fronick C."/>
            <person name="O'Laughlin M."/>
            <person name="Miner T."/>
            <person name="Herter B."/>
            <person name="Rosa B.A."/>
            <person name="Cordes M."/>
            <person name="Tomlinson C."/>
            <person name="Wollam A."/>
            <person name="Palsikar V.B."/>
            <person name="Mardis E.R."/>
            <person name="Wilson R.K."/>
        </authorList>
    </citation>
    <scope>NUCLEOTIDE SEQUENCE [LARGE SCALE GENOMIC DNA]</scope>
    <source>
        <strain evidence="4">GED7749B</strain>
    </source>
</reference>
<comment type="caution">
    <text evidence="2">The sequence shown here is derived from an EMBL/GenBank/DDBJ whole genome shotgun (WGS) entry which is preliminary data.</text>
</comment>
<proteinExistence type="predicted"/>
<dbReference type="PATRIC" id="fig|1398.22.peg.2551"/>
<feature type="transmembrane region" description="Helical" evidence="1">
    <location>
        <begin position="191"/>
        <end position="211"/>
    </location>
</feature>
<dbReference type="EMBL" id="JASUZX010000002">
    <property type="protein sequence ID" value="MDL5041969.1"/>
    <property type="molecule type" value="Genomic_DNA"/>
</dbReference>
<feature type="transmembrane region" description="Helical" evidence="1">
    <location>
        <begin position="133"/>
        <end position="155"/>
    </location>
</feature>
<reference evidence="2" key="2">
    <citation type="submission" date="2016-01" db="EMBL/GenBank/DDBJ databases">
        <authorList>
            <person name="Oliw E.H."/>
        </authorList>
    </citation>
    <scope>NUCLEOTIDE SEQUENCE [LARGE SCALE GENOMIC DNA]</scope>
    <source>
        <strain evidence="2">GED7749B</strain>
    </source>
</reference>
<feature type="transmembrane region" description="Helical" evidence="1">
    <location>
        <begin position="65"/>
        <end position="86"/>
    </location>
</feature>
<accession>A0A133KJJ3</accession>
<keyword evidence="1" id="KW-1133">Transmembrane helix</keyword>